<reference evidence="1 2" key="1">
    <citation type="submission" date="2021-06" db="EMBL/GenBank/DDBJ databases">
        <authorList>
            <person name="Palmer J.M."/>
        </authorList>
    </citation>
    <scope>NUCLEOTIDE SEQUENCE [LARGE SCALE GENOMIC DNA]</scope>
    <source>
        <strain evidence="1 2">AS_MEX2019</strain>
        <tissue evidence="1">Muscle</tissue>
    </source>
</reference>
<evidence type="ECO:0000313" key="2">
    <source>
        <dbReference type="Proteomes" id="UP001469553"/>
    </source>
</evidence>
<sequence length="154" mass="15940">MWGHRHLDGRAVTVELVGRSPWIDIAVAEICVCRGLCPGCMLSAGDCLACKMIPSWCGVEGSSVGTGLGSVCSVALACGGWGEVAPCRHSAVHGRGGIHQEVLEVGTVCLVHAVWMCLHRHFGGGAVLGVCTSVGRGFMAFVFDMCVLFGGGPL</sequence>
<comment type="caution">
    <text evidence="1">The sequence shown here is derived from an EMBL/GenBank/DDBJ whole genome shotgun (WGS) entry which is preliminary data.</text>
</comment>
<evidence type="ECO:0000313" key="1">
    <source>
        <dbReference type="EMBL" id="MEQ2305222.1"/>
    </source>
</evidence>
<accession>A0ABV0ZHH3</accession>
<proteinExistence type="predicted"/>
<gene>
    <name evidence="1" type="ORF">AMECASPLE_035551</name>
</gene>
<dbReference type="EMBL" id="JAHRIP010061752">
    <property type="protein sequence ID" value="MEQ2305222.1"/>
    <property type="molecule type" value="Genomic_DNA"/>
</dbReference>
<protein>
    <submittedName>
        <fullName evidence="1">Uncharacterized protein</fullName>
    </submittedName>
</protein>
<keyword evidence="2" id="KW-1185">Reference proteome</keyword>
<name>A0ABV0ZHH3_9TELE</name>
<dbReference type="Proteomes" id="UP001469553">
    <property type="component" value="Unassembled WGS sequence"/>
</dbReference>
<organism evidence="1 2">
    <name type="scientific">Ameca splendens</name>
    <dbReference type="NCBI Taxonomy" id="208324"/>
    <lineage>
        <taxon>Eukaryota</taxon>
        <taxon>Metazoa</taxon>
        <taxon>Chordata</taxon>
        <taxon>Craniata</taxon>
        <taxon>Vertebrata</taxon>
        <taxon>Euteleostomi</taxon>
        <taxon>Actinopterygii</taxon>
        <taxon>Neopterygii</taxon>
        <taxon>Teleostei</taxon>
        <taxon>Neoteleostei</taxon>
        <taxon>Acanthomorphata</taxon>
        <taxon>Ovalentaria</taxon>
        <taxon>Atherinomorphae</taxon>
        <taxon>Cyprinodontiformes</taxon>
        <taxon>Goodeidae</taxon>
        <taxon>Ameca</taxon>
    </lineage>
</organism>